<accession>A0ABQ7NX51</accession>
<protein>
    <submittedName>
        <fullName evidence="1">Uncharacterized protein</fullName>
    </submittedName>
</protein>
<proteinExistence type="predicted"/>
<sequence>MVVATKPCSLLFDLYPRIVCEASLEDCRLQVPFEFFYWNLYESSLNGFSHQVMVEIERGNVINESTQGVTFQTCLKNPIPCIPIPKTSDYVRFSVGGQLWFLQTIKASVYS</sequence>
<gene>
    <name evidence="1" type="primary">A01p035330.1_BraROA</name>
    <name evidence="1" type="ORF">IGI04_003010</name>
</gene>
<dbReference type="Proteomes" id="UP000823674">
    <property type="component" value="Chromosome A01"/>
</dbReference>
<evidence type="ECO:0000313" key="2">
    <source>
        <dbReference type="Proteomes" id="UP000823674"/>
    </source>
</evidence>
<dbReference type="EMBL" id="JADBGQ010000001">
    <property type="protein sequence ID" value="KAG5415443.1"/>
    <property type="molecule type" value="Genomic_DNA"/>
</dbReference>
<evidence type="ECO:0000313" key="1">
    <source>
        <dbReference type="EMBL" id="KAG5415443.1"/>
    </source>
</evidence>
<name>A0ABQ7NX51_BRACM</name>
<reference evidence="1 2" key="1">
    <citation type="submission" date="2021-03" db="EMBL/GenBank/DDBJ databases">
        <authorList>
            <person name="King G.J."/>
            <person name="Bancroft I."/>
            <person name="Baten A."/>
            <person name="Bloomfield J."/>
            <person name="Borpatragohain P."/>
            <person name="He Z."/>
            <person name="Irish N."/>
            <person name="Irwin J."/>
            <person name="Liu K."/>
            <person name="Mauleon R.P."/>
            <person name="Moore J."/>
            <person name="Morris R."/>
            <person name="Ostergaard L."/>
            <person name="Wang B."/>
            <person name="Wells R."/>
        </authorList>
    </citation>
    <scope>NUCLEOTIDE SEQUENCE [LARGE SCALE GENOMIC DNA]</scope>
    <source>
        <strain evidence="1">R-o-18</strain>
        <tissue evidence="1">Leaf</tissue>
    </source>
</reference>
<keyword evidence="2" id="KW-1185">Reference proteome</keyword>
<organism evidence="1 2">
    <name type="scientific">Brassica rapa subsp. trilocularis</name>
    <dbReference type="NCBI Taxonomy" id="1813537"/>
    <lineage>
        <taxon>Eukaryota</taxon>
        <taxon>Viridiplantae</taxon>
        <taxon>Streptophyta</taxon>
        <taxon>Embryophyta</taxon>
        <taxon>Tracheophyta</taxon>
        <taxon>Spermatophyta</taxon>
        <taxon>Magnoliopsida</taxon>
        <taxon>eudicotyledons</taxon>
        <taxon>Gunneridae</taxon>
        <taxon>Pentapetalae</taxon>
        <taxon>rosids</taxon>
        <taxon>malvids</taxon>
        <taxon>Brassicales</taxon>
        <taxon>Brassicaceae</taxon>
        <taxon>Brassiceae</taxon>
        <taxon>Brassica</taxon>
    </lineage>
</organism>
<comment type="caution">
    <text evidence="1">The sequence shown here is derived from an EMBL/GenBank/DDBJ whole genome shotgun (WGS) entry which is preliminary data.</text>
</comment>